<gene>
    <name evidence="6" type="ORF">APLA_LOCUS3767</name>
</gene>
<feature type="domain" description="EF-hand" evidence="5">
    <location>
        <begin position="149"/>
        <end position="184"/>
    </location>
</feature>
<evidence type="ECO:0000256" key="1">
    <source>
        <dbReference type="ARBA" id="ARBA00022723"/>
    </source>
</evidence>
<dbReference type="Pfam" id="PF13833">
    <property type="entry name" value="EF-hand_8"/>
    <property type="match status" value="2"/>
</dbReference>
<dbReference type="PANTHER" id="PTHR45791">
    <property type="entry name" value="CALCIUM AND INTEGRIN BINDING FAMILY MEMBER 2"/>
    <property type="match status" value="1"/>
</dbReference>
<comment type="caution">
    <text evidence="6">The sequence shown here is derived from an EMBL/GenBank/DDBJ whole genome shotgun (WGS) entry which is preliminary data.</text>
</comment>
<dbReference type="InterPro" id="IPR051433">
    <property type="entry name" value="CIBP"/>
</dbReference>
<organism evidence="6 7">
    <name type="scientific">Arctia plantaginis</name>
    <name type="common">Wood tiger moth</name>
    <name type="synonym">Phalaena plantaginis</name>
    <dbReference type="NCBI Taxonomy" id="874455"/>
    <lineage>
        <taxon>Eukaryota</taxon>
        <taxon>Metazoa</taxon>
        <taxon>Ecdysozoa</taxon>
        <taxon>Arthropoda</taxon>
        <taxon>Hexapoda</taxon>
        <taxon>Insecta</taxon>
        <taxon>Pterygota</taxon>
        <taxon>Neoptera</taxon>
        <taxon>Endopterygota</taxon>
        <taxon>Lepidoptera</taxon>
        <taxon>Glossata</taxon>
        <taxon>Ditrysia</taxon>
        <taxon>Noctuoidea</taxon>
        <taxon>Erebidae</taxon>
        <taxon>Arctiinae</taxon>
        <taxon>Arctia</taxon>
    </lineage>
</organism>
<dbReference type="EMBL" id="CADEBD010000284">
    <property type="protein sequence ID" value="CAB3228974.1"/>
    <property type="molecule type" value="Genomic_DNA"/>
</dbReference>
<dbReference type="InterPro" id="IPR011992">
    <property type="entry name" value="EF-hand-dom_pair"/>
</dbReference>
<dbReference type="PANTHER" id="PTHR45791:SF9">
    <property type="entry name" value="FREQUENIN-1-LIKE PROTEIN"/>
    <property type="match status" value="1"/>
</dbReference>
<evidence type="ECO:0000313" key="7">
    <source>
        <dbReference type="Proteomes" id="UP000494256"/>
    </source>
</evidence>
<keyword evidence="1" id="KW-0479">Metal-binding</keyword>
<dbReference type="OrthoDB" id="432835at2759"/>
<keyword evidence="3" id="KW-0106">Calcium</keyword>
<sequence>MGAQQSYPGLTQDLIEDYASLTYLTKGEILHLMKKFYSIDPEKLQNDPQYRFYKTEVIYKFPVLKNNPFQDRIFHVFSSKNDDCFSFEDLLDLCSVMSSECPVEVKSAWAFRIFDLDDDNEITAKDICQIVDRLTCSDKDSTHYIDEESKMKICDVILKEINLDHSGSIGCNEFKLVITRIPEFASTFYFRL</sequence>
<dbReference type="InterPro" id="IPR002048">
    <property type="entry name" value="EF_hand_dom"/>
</dbReference>
<evidence type="ECO:0000256" key="3">
    <source>
        <dbReference type="ARBA" id="ARBA00022837"/>
    </source>
</evidence>
<feature type="domain" description="EF-hand" evidence="5">
    <location>
        <begin position="102"/>
        <end position="137"/>
    </location>
</feature>
<dbReference type="SUPFAM" id="SSF47473">
    <property type="entry name" value="EF-hand"/>
    <property type="match status" value="1"/>
</dbReference>
<dbReference type="PROSITE" id="PS00018">
    <property type="entry name" value="EF_HAND_1"/>
    <property type="match status" value="1"/>
</dbReference>
<evidence type="ECO:0000259" key="5">
    <source>
        <dbReference type="PROSITE" id="PS50222"/>
    </source>
</evidence>
<reference evidence="6 7" key="1">
    <citation type="submission" date="2020-04" db="EMBL/GenBank/DDBJ databases">
        <authorList>
            <person name="Wallbank WR R."/>
            <person name="Pardo Diaz C."/>
            <person name="Kozak K."/>
            <person name="Martin S."/>
            <person name="Jiggins C."/>
            <person name="Moest M."/>
            <person name="Warren A I."/>
            <person name="Byers J.R.P. K."/>
            <person name="Montejo-Kovacevich G."/>
            <person name="Yen C E."/>
        </authorList>
    </citation>
    <scope>NUCLEOTIDE SEQUENCE [LARGE SCALE GENOMIC DNA]</scope>
</reference>
<accession>A0A8S0Z8H8</accession>
<evidence type="ECO:0000256" key="2">
    <source>
        <dbReference type="ARBA" id="ARBA00022737"/>
    </source>
</evidence>
<dbReference type="GO" id="GO:0005509">
    <property type="term" value="F:calcium ion binding"/>
    <property type="evidence" value="ECO:0007669"/>
    <property type="project" value="InterPro"/>
</dbReference>
<keyword evidence="4" id="KW-0460">Magnesium</keyword>
<dbReference type="Gene3D" id="1.10.238.10">
    <property type="entry name" value="EF-hand"/>
    <property type="match status" value="2"/>
</dbReference>
<proteinExistence type="predicted"/>
<dbReference type="GO" id="GO:0000287">
    <property type="term" value="F:magnesium ion binding"/>
    <property type="evidence" value="ECO:0007669"/>
    <property type="project" value="TreeGrafter"/>
</dbReference>
<evidence type="ECO:0000313" key="6">
    <source>
        <dbReference type="EMBL" id="CAB3228974.1"/>
    </source>
</evidence>
<dbReference type="AlphaFoldDB" id="A0A8S0Z8H8"/>
<keyword evidence="2" id="KW-0677">Repeat</keyword>
<dbReference type="InterPro" id="IPR018247">
    <property type="entry name" value="EF_Hand_1_Ca_BS"/>
</dbReference>
<evidence type="ECO:0000256" key="4">
    <source>
        <dbReference type="ARBA" id="ARBA00022842"/>
    </source>
</evidence>
<dbReference type="PROSITE" id="PS50222">
    <property type="entry name" value="EF_HAND_2"/>
    <property type="match status" value="2"/>
</dbReference>
<name>A0A8S0Z8H8_ARCPL</name>
<dbReference type="Proteomes" id="UP000494256">
    <property type="component" value="Unassembled WGS sequence"/>
</dbReference>
<dbReference type="FunFam" id="1.10.238.10:FF:000079">
    <property type="entry name" value="Calcium and integrin-binding family member 2"/>
    <property type="match status" value="1"/>
</dbReference>
<protein>
    <recommendedName>
        <fullName evidence="5">EF-hand domain-containing protein</fullName>
    </recommendedName>
</protein>